<reference evidence="2" key="1">
    <citation type="submission" date="2021-11" db="EMBL/GenBank/DDBJ databases">
        <title>BS-T2-15 a new species belonging to the Comamonadaceae family isolated from the soil of a French oak forest.</title>
        <authorList>
            <person name="Mieszkin S."/>
            <person name="Alain K."/>
        </authorList>
    </citation>
    <scope>NUCLEOTIDE SEQUENCE</scope>
    <source>
        <strain evidence="2">BS-T2-15</strain>
    </source>
</reference>
<comment type="caution">
    <text evidence="2">The sequence shown here is derived from an EMBL/GenBank/DDBJ whole genome shotgun (WGS) entry which is preliminary data.</text>
</comment>
<dbReference type="Gene3D" id="3.30.450.180">
    <property type="match status" value="1"/>
</dbReference>
<dbReference type="SUPFAM" id="SSF47413">
    <property type="entry name" value="lambda repressor-like DNA-binding domains"/>
    <property type="match status" value="1"/>
</dbReference>
<dbReference type="EMBL" id="JAJLJH010000002">
    <property type="protein sequence ID" value="MCK9686317.1"/>
    <property type="molecule type" value="Genomic_DNA"/>
</dbReference>
<evidence type="ECO:0000313" key="2">
    <source>
        <dbReference type="EMBL" id="MCK9686317.1"/>
    </source>
</evidence>
<evidence type="ECO:0000259" key="1">
    <source>
        <dbReference type="PROSITE" id="PS50943"/>
    </source>
</evidence>
<dbReference type="RefSeq" id="WP_275682344.1">
    <property type="nucleotide sequence ID" value="NZ_JAJLJH010000002.1"/>
</dbReference>
<dbReference type="Proteomes" id="UP001139353">
    <property type="component" value="Unassembled WGS sequence"/>
</dbReference>
<organism evidence="2 3">
    <name type="scientific">Scleromatobacter humisilvae</name>
    <dbReference type="NCBI Taxonomy" id="2897159"/>
    <lineage>
        <taxon>Bacteria</taxon>
        <taxon>Pseudomonadati</taxon>
        <taxon>Pseudomonadota</taxon>
        <taxon>Betaproteobacteria</taxon>
        <taxon>Burkholderiales</taxon>
        <taxon>Sphaerotilaceae</taxon>
        <taxon>Scleromatobacter</taxon>
    </lineage>
</organism>
<feature type="domain" description="HTH cro/C1-type" evidence="1">
    <location>
        <begin position="15"/>
        <end position="69"/>
    </location>
</feature>
<dbReference type="Pfam" id="PF01381">
    <property type="entry name" value="HTH_3"/>
    <property type="match status" value="1"/>
</dbReference>
<gene>
    <name evidence="2" type="ORF">LPC04_11430</name>
</gene>
<dbReference type="PROSITE" id="PS50943">
    <property type="entry name" value="HTH_CROC1"/>
    <property type="match status" value="1"/>
</dbReference>
<accession>A0A9X1YL07</accession>
<proteinExistence type="predicted"/>
<dbReference type="InterPro" id="IPR001387">
    <property type="entry name" value="Cro/C1-type_HTH"/>
</dbReference>
<dbReference type="AlphaFoldDB" id="A0A9X1YL07"/>
<dbReference type="Pfam" id="PF17765">
    <property type="entry name" value="MLTR_LBD"/>
    <property type="match status" value="1"/>
</dbReference>
<dbReference type="SMART" id="SM00530">
    <property type="entry name" value="HTH_XRE"/>
    <property type="match status" value="1"/>
</dbReference>
<protein>
    <submittedName>
        <fullName evidence="2">Helix-turn-helix transcriptional regulator</fullName>
    </submittedName>
</protein>
<dbReference type="PANTHER" id="PTHR35010">
    <property type="entry name" value="BLL4672 PROTEIN-RELATED"/>
    <property type="match status" value="1"/>
</dbReference>
<keyword evidence="3" id="KW-1185">Reference proteome</keyword>
<dbReference type="CDD" id="cd00093">
    <property type="entry name" value="HTH_XRE"/>
    <property type="match status" value="1"/>
</dbReference>
<dbReference type="InterPro" id="IPR041413">
    <property type="entry name" value="MLTR_LBD"/>
</dbReference>
<dbReference type="GO" id="GO:0003677">
    <property type="term" value="F:DNA binding"/>
    <property type="evidence" value="ECO:0007669"/>
    <property type="project" value="InterPro"/>
</dbReference>
<dbReference type="Gene3D" id="1.10.260.40">
    <property type="entry name" value="lambda repressor-like DNA-binding domains"/>
    <property type="match status" value="1"/>
</dbReference>
<dbReference type="PANTHER" id="PTHR35010:SF4">
    <property type="entry name" value="BLL5781 PROTEIN"/>
    <property type="match status" value="1"/>
</dbReference>
<sequence>MTTSQTIPSPVGDLLRQWRAVRGCSQLELAMDMGVSQRHISFIESGRSSPSRALLLGLSNALAIPLRDRNALLLAAGYAPMYAEPAWDAAEMRVVHRALERMLKQHEPYPALVLDSHWNVLMTNEAAPRFFSQFVELARYPKPRNLLRLMFDPQGLRPFVANWDAVAASLFQRIRREAVGGVIDDATRDLIEELLAMPGVSADWRTAEASATSPVVPIRFLHDGRETSWFSMVSTVGTPQTLAAQELRVECMFPVDEGGALA</sequence>
<dbReference type="InterPro" id="IPR010982">
    <property type="entry name" value="Lambda_DNA-bd_dom_sf"/>
</dbReference>
<evidence type="ECO:0000313" key="3">
    <source>
        <dbReference type="Proteomes" id="UP001139353"/>
    </source>
</evidence>
<name>A0A9X1YL07_9BURK</name>